<comment type="function">
    <text evidence="10 12">Involved in the biosynthesis of the central metabolite phospho-alpha-D-ribosyl-1-pyrophosphate (PRPP) via the transfer of pyrophosphoryl group from ATP to 1-hydroxyl of ribose-5-phosphate (Rib-5-P).</text>
</comment>
<dbReference type="PANTHER" id="PTHR10210">
    <property type="entry name" value="RIBOSE-PHOSPHATE DIPHOSPHOKINASE FAMILY MEMBER"/>
    <property type="match status" value="1"/>
</dbReference>
<keyword evidence="6 12" id="KW-0418">Kinase</keyword>
<evidence type="ECO:0000256" key="4">
    <source>
        <dbReference type="ARBA" id="ARBA00022727"/>
    </source>
</evidence>
<proteinExistence type="inferred from homology"/>
<dbReference type="CDD" id="cd06223">
    <property type="entry name" value="PRTases_typeI"/>
    <property type="match status" value="1"/>
</dbReference>
<dbReference type="InterPro" id="IPR005946">
    <property type="entry name" value="Rib-P_diPkinase"/>
</dbReference>
<feature type="binding site" evidence="12">
    <location>
        <position position="171"/>
    </location>
    <ligand>
        <name>Mg(2+)</name>
        <dbReference type="ChEBI" id="CHEBI:18420"/>
    </ligand>
</feature>
<dbReference type="InterPro" id="IPR000836">
    <property type="entry name" value="PRTase_dom"/>
</dbReference>
<dbReference type="GO" id="GO:0016301">
    <property type="term" value="F:kinase activity"/>
    <property type="evidence" value="ECO:0007669"/>
    <property type="project" value="UniProtKB-KW"/>
</dbReference>
<evidence type="ECO:0000313" key="15">
    <source>
        <dbReference type="Proteomes" id="UP000319004"/>
    </source>
</evidence>
<protein>
    <recommendedName>
        <fullName evidence="12">Ribose-phosphate pyrophosphokinase</fullName>
        <shortName evidence="12">RPPK</shortName>
        <ecNumber evidence="12">2.7.6.1</ecNumber>
    </recommendedName>
    <alternativeName>
        <fullName evidence="12">5-phospho-D-ribosyl alpha-1-diphosphate synthase</fullName>
    </alternativeName>
    <alternativeName>
        <fullName evidence="12">Phosphoribosyl diphosphate synthase</fullName>
    </alternativeName>
    <alternativeName>
        <fullName evidence="12">Phosphoribosyl pyrophosphate synthase</fullName>
        <shortName evidence="12">P-Rib-PP synthase</shortName>
        <shortName evidence="12">PRPP synthase</shortName>
        <shortName evidence="12">PRPPase</shortName>
    </alternativeName>
</protein>
<feature type="active site" evidence="12">
    <location>
        <position position="194"/>
    </location>
</feature>
<dbReference type="AlphaFoldDB" id="A0A518HMA0"/>
<name>A0A518HMA0_9BACT</name>
<dbReference type="EC" id="2.7.6.1" evidence="12"/>
<dbReference type="SMART" id="SM01400">
    <property type="entry name" value="Pribosyltran_N"/>
    <property type="match status" value="1"/>
</dbReference>
<dbReference type="RefSeq" id="WP_145385634.1">
    <property type="nucleotide sequence ID" value="NZ_CP037423.1"/>
</dbReference>
<dbReference type="KEGG" id="snep:Enr13x_18270"/>
<keyword evidence="4 12" id="KW-0545">Nucleotide biosynthesis</keyword>
<dbReference type="Pfam" id="PF14572">
    <property type="entry name" value="Pribosyl_synth"/>
    <property type="match status" value="1"/>
</dbReference>
<comment type="caution">
    <text evidence="12">Lacks conserved residue(s) required for the propagation of feature annotation.</text>
</comment>
<dbReference type="Proteomes" id="UP000319004">
    <property type="component" value="Chromosome"/>
</dbReference>
<dbReference type="NCBIfam" id="TIGR01251">
    <property type="entry name" value="ribP_PPkin"/>
    <property type="match status" value="1"/>
</dbReference>
<feature type="binding site" evidence="12">
    <location>
        <begin position="96"/>
        <end position="97"/>
    </location>
    <ligand>
        <name>ATP</name>
        <dbReference type="ChEBI" id="CHEBI:30616"/>
    </ligand>
</feature>
<keyword evidence="5 12" id="KW-0547">Nucleotide-binding</keyword>
<comment type="catalytic activity">
    <reaction evidence="9 12">
        <text>D-ribose 5-phosphate + ATP = 5-phospho-alpha-D-ribose 1-diphosphate + AMP + H(+)</text>
        <dbReference type="Rhea" id="RHEA:15609"/>
        <dbReference type="ChEBI" id="CHEBI:15378"/>
        <dbReference type="ChEBI" id="CHEBI:30616"/>
        <dbReference type="ChEBI" id="CHEBI:58017"/>
        <dbReference type="ChEBI" id="CHEBI:78346"/>
        <dbReference type="ChEBI" id="CHEBI:456215"/>
        <dbReference type="EC" id="2.7.6.1"/>
    </reaction>
</comment>
<evidence type="ECO:0000256" key="2">
    <source>
        <dbReference type="ARBA" id="ARBA00022679"/>
    </source>
</evidence>
<dbReference type="GO" id="GO:0006164">
    <property type="term" value="P:purine nucleotide biosynthetic process"/>
    <property type="evidence" value="ECO:0007669"/>
    <property type="project" value="TreeGrafter"/>
</dbReference>
<evidence type="ECO:0000256" key="1">
    <source>
        <dbReference type="ARBA" id="ARBA00004996"/>
    </source>
</evidence>
<dbReference type="InterPro" id="IPR029099">
    <property type="entry name" value="Pribosyltran_N"/>
</dbReference>
<accession>A0A518HMA0</accession>
<keyword evidence="12" id="KW-0963">Cytoplasm</keyword>
<dbReference type="GO" id="GO:0002189">
    <property type="term" value="C:ribose phosphate diphosphokinase complex"/>
    <property type="evidence" value="ECO:0007669"/>
    <property type="project" value="TreeGrafter"/>
</dbReference>
<comment type="subunit">
    <text evidence="12">Homohexamer.</text>
</comment>
<dbReference type="GO" id="GO:0006015">
    <property type="term" value="P:5-phosphoribose 1-diphosphate biosynthetic process"/>
    <property type="evidence" value="ECO:0007669"/>
    <property type="project" value="UniProtKB-UniRule"/>
</dbReference>
<evidence type="ECO:0000256" key="7">
    <source>
        <dbReference type="ARBA" id="ARBA00022840"/>
    </source>
</evidence>
<dbReference type="GO" id="GO:0004749">
    <property type="term" value="F:ribose phosphate diphosphokinase activity"/>
    <property type="evidence" value="ECO:0007669"/>
    <property type="project" value="UniProtKB-UniRule"/>
</dbReference>
<feature type="binding site" evidence="12">
    <location>
        <position position="196"/>
    </location>
    <ligand>
        <name>D-ribose 5-phosphate</name>
        <dbReference type="ChEBI" id="CHEBI:78346"/>
    </ligand>
</feature>
<organism evidence="14 15">
    <name type="scientific">Stieleria neptunia</name>
    <dbReference type="NCBI Taxonomy" id="2527979"/>
    <lineage>
        <taxon>Bacteria</taxon>
        <taxon>Pseudomonadati</taxon>
        <taxon>Planctomycetota</taxon>
        <taxon>Planctomycetia</taxon>
        <taxon>Pirellulales</taxon>
        <taxon>Pirellulaceae</taxon>
        <taxon>Stieleria</taxon>
    </lineage>
</organism>
<dbReference type="InterPro" id="IPR037515">
    <property type="entry name" value="Rib-P_diPkinase_bac"/>
</dbReference>
<dbReference type="NCBIfam" id="NF002320">
    <property type="entry name" value="PRK01259.1"/>
    <property type="match status" value="1"/>
</dbReference>
<gene>
    <name evidence="12 14" type="primary">prs</name>
    <name evidence="14" type="ORF">Enr13x_18270</name>
</gene>
<dbReference type="FunFam" id="3.40.50.2020:FF:000001">
    <property type="entry name" value="Ribose-phosphate pyrophosphokinase"/>
    <property type="match status" value="1"/>
</dbReference>
<feature type="binding site" evidence="12">
    <location>
        <begin position="37"/>
        <end position="39"/>
    </location>
    <ligand>
        <name>ATP</name>
        <dbReference type="ChEBI" id="CHEBI:30616"/>
    </ligand>
</feature>
<evidence type="ECO:0000256" key="5">
    <source>
        <dbReference type="ARBA" id="ARBA00022741"/>
    </source>
</evidence>
<evidence type="ECO:0000256" key="6">
    <source>
        <dbReference type="ARBA" id="ARBA00022777"/>
    </source>
</evidence>
<sequence length="316" mass="34545">MRELKIFSGRANPDLAMKICRHLHLEPAAISLGKFPDGENYCKLDEDVRGRDVFLVQPTCPPVNDNLFELLVMIDCCKRASAERVTAVIPYYGYARQDRKDEGRVPITAKMVANIIARAGADRVLTMDLHAAQIQGFFDVPVDHLYAAPVLNEHFSNRGLTDDKIVVVSPDEGSIKRAVGHGKRLGGKLAIVDKRRTNALEVRQSTIIGGPVEGKIALMFDDMISTAGSICGAAKLVHEAGAAEIHIACTHGVFCGPAIERLREAPVDSITVTDTIPIAADKMLPKMAQLSVAPLLAEAIKRIHHDQSISELFRER</sequence>
<keyword evidence="7 12" id="KW-0067">ATP-binding</keyword>
<evidence type="ECO:0000256" key="11">
    <source>
        <dbReference type="ARBA" id="ARBA00061444"/>
    </source>
</evidence>
<dbReference type="GO" id="GO:0009156">
    <property type="term" value="P:ribonucleoside monophosphate biosynthetic process"/>
    <property type="evidence" value="ECO:0007669"/>
    <property type="project" value="InterPro"/>
</dbReference>
<dbReference type="InterPro" id="IPR000842">
    <property type="entry name" value="PRib_PP_synth_CS"/>
</dbReference>
<feature type="binding site" evidence="12">
    <location>
        <position position="130"/>
    </location>
    <ligand>
        <name>Mg(2+)</name>
        <dbReference type="ChEBI" id="CHEBI:18420"/>
    </ligand>
</feature>
<dbReference type="InterPro" id="IPR029057">
    <property type="entry name" value="PRTase-like"/>
</dbReference>
<comment type="cofactor">
    <cofactor evidence="12">
        <name>Mg(2+)</name>
        <dbReference type="ChEBI" id="CHEBI:18420"/>
    </cofactor>
    <text evidence="12">Binds 2 Mg(2+) ions per subunit.</text>
</comment>
<dbReference type="PROSITE" id="PS00114">
    <property type="entry name" value="PRPP_SYNTHASE"/>
    <property type="match status" value="1"/>
</dbReference>
<feature type="binding site" evidence="12">
    <location>
        <position position="221"/>
    </location>
    <ligand>
        <name>D-ribose 5-phosphate</name>
        <dbReference type="ChEBI" id="CHEBI:78346"/>
    </ligand>
</feature>
<dbReference type="Pfam" id="PF13793">
    <property type="entry name" value="Pribosyltran_N"/>
    <property type="match status" value="1"/>
</dbReference>
<evidence type="ECO:0000256" key="10">
    <source>
        <dbReference type="ARBA" id="ARBA00054914"/>
    </source>
</evidence>
<keyword evidence="15" id="KW-1185">Reference proteome</keyword>
<dbReference type="EMBL" id="CP037423">
    <property type="protein sequence ID" value="QDV41984.1"/>
    <property type="molecule type" value="Genomic_DNA"/>
</dbReference>
<dbReference type="GO" id="GO:0000287">
    <property type="term" value="F:magnesium ion binding"/>
    <property type="evidence" value="ECO:0007669"/>
    <property type="project" value="UniProtKB-UniRule"/>
</dbReference>
<evidence type="ECO:0000256" key="12">
    <source>
        <dbReference type="HAMAP-Rule" id="MF_00583"/>
    </source>
</evidence>
<keyword evidence="8 12" id="KW-0460">Magnesium</keyword>
<dbReference type="GO" id="GO:0005524">
    <property type="term" value="F:ATP binding"/>
    <property type="evidence" value="ECO:0007669"/>
    <property type="project" value="UniProtKB-KW"/>
</dbReference>
<evidence type="ECO:0000256" key="8">
    <source>
        <dbReference type="ARBA" id="ARBA00022842"/>
    </source>
</evidence>
<evidence type="ECO:0000256" key="3">
    <source>
        <dbReference type="ARBA" id="ARBA00022723"/>
    </source>
</evidence>
<comment type="subcellular location">
    <subcellularLocation>
        <location evidence="12">Cytoplasm</location>
    </subcellularLocation>
</comment>
<dbReference type="OrthoDB" id="9777067at2"/>
<keyword evidence="2 12" id="KW-0808">Transferase</keyword>
<evidence type="ECO:0000313" key="14">
    <source>
        <dbReference type="EMBL" id="QDV41984.1"/>
    </source>
</evidence>
<dbReference type="SUPFAM" id="SSF53271">
    <property type="entry name" value="PRTase-like"/>
    <property type="match status" value="1"/>
</dbReference>
<keyword evidence="3 12" id="KW-0479">Metal-binding</keyword>
<dbReference type="PANTHER" id="PTHR10210:SF41">
    <property type="entry name" value="RIBOSE-PHOSPHATE PYROPHOSPHOKINASE 1, CHLOROPLASTIC"/>
    <property type="match status" value="1"/>
</dbReference>
<dbReference type="HAMAP" id="MF_00583_B">
    <property type="entry name" value="RibP_PPkinase_B"/>
    <property type="match status" value="1"/>
</dbReference>
<dbReference type="UniPathway" id="UPA00087">
    <property type="reaction ID" value="UER00172"/>
</dbReference>
<evidence type="ECO:0000259" key="13">
    <source>
        <dbReference type="Pfam" id="PF13793"/>
    </source>
</evidence>
<dbReference type="GO" id="GO:0005737">
    <property type="term" value="C:cytoplasm"/>
    <property type="evidence" value="ECO:0007669"/>
    <property type="project" value="UniProtKB-SubCell"/>
</dbReference>
<feature type="domain" description="Ribose-phosphate pyrophosphokinase N-terminal" evidence="13">
    <location>
        <begin position="4"/>
        <end position="120"/>
    </location>
</feature>
<reference evidence="14 15" key="1">
    <citation type="submission" date="2019-03" db="EMBL/GenBank/DDBJ databases">
        <title>Deep-cultivation of Planctomycetes and their phenomic and genomic characterization uncovers novel biology.</title>
        <authorList>
            <person name="Wiegand S."/>
            <person name="Jogler M."/>
            <person name="Boedeker C."/>
            <person name="Pinto D."/>
            <person name="Vollmers J."/>
            <person name="Rivas-Marin E."/>
            <person name="Kohn T."/>
            <person name="Peeters S.H."/>
            <person name="Heuer A."/>
            <person name="Rast P."/>
            <person name="Oberbeckmann S."/>
            <person name="Bunk B."/>
            <person name="Jeske O."/>
            <person name="Meyerdierks A."/>
            <person name="Storesund J.E."/>
            <person name="Kallscheuer N."/>
            <person name="Luecker S."/>
            <person name="Lage O.M."/>
            <person name="Pohl T."/>
            <person name="Merkel B.J."/>
            <person name="Hornburger P."/>
            <person name="Mueller R.-W."/>
            <person name="Bruemmer F."/>
            <person name="Labrenz M."/>
            <person name="Spormann A.M."/>
            <person name="Op den Camp H."/>
            <person name="Overmann J."/>
            <person name="Amann R."/>
            <person name="Jetten M.S.M."/>
            <person name="Mascher T."/>
            <person name="Medema M.H."/>
            <person name="Devos D.P."/>
            <person name="Kaster A.-K."/>
            <person name="Ovreas L."/>
            <person name="Rohde M."/>
            <person name="Galperin M.Y."/>
            <person name="Jogler C."/>
        </authorList>
    </citation>
    <scope>NUCLEOTIDE SEQUENCE [LARGE SCALE GENOMIC DNA]</scope>
    <source>
        <strain evidence="14 15">Enr13</strain>
    </source>
</reference>
<evidence type="ECO:0000256" key="9">
    <source>
        <dbReference type="ARBA" id="ARBA00049535"/>
    </source>
</evidence>
<dbReference type="Gene3D" id="3.40.50.2020">
    <property type="match status" value="2"/>
</dbReference>
<comment type="similarity">
    <text evidence="11 12">Belongs to the ribose-phosphate pyrophosphokinase family. Class I subfamily.</text>
</comment>
<comment type="pathway">
    <text evidence="1 12">Metabolic intermediate biosynthesis; 5-phospho-alpha-D-ribose 1-diphosphate biosynthesis; 5-phospho-alpha-D-ribose 1-diphosphate from D-ribose 5-phosphate (route I): step 1/1.</text>
</comment>